<reference evidence="2 3" key="1">
    <citation type="journal article" date="2012" name="Genome Biol.">
        <title>Genome and low-iron response of an oceanic diatom adapted to chronic iron limitation.</title>
        <authorList>
            <person name="Lommer M."/>
            <person name="Specht M."/>
            <person name="Roy A.S."/>
            <person name="Kraemer L."/>
            <person name="Andreson R."/>
            <person name="Gutowska M.A."/>
            <person name="Wolf J."/>
            <person name="Bergner S.V."/>
            <person name="Schilhabel M.B."/>
            <person name="Klostermeier U.C."/>
            <person name="Beiko R.G."/>
            <person name="Rosenstiel P."/>
            <person name="Hippler M."/>
            <person name="Laroche J."/>
        </authorList>
    </citation>
    <scope>NUCLEOTIDE SEQUENCE [LARGE SCALE GENOMIC DNA]</scope>
    <source>
        <strain evidence="2 3">CCMP1005</strain>
    </source>
</reference>
<protein>
    <submittedName>
        <fullName evidence="2">Uncharacterized protein</fullName>
    </submittedName>
</protein>
<feature type="region of interest" description="Disordered" evidence="1">
    <location>
        <begin position="43"/>
        <end position="76"/>
    </location>
</feature>
<name>K0RES6_THAOC</name>
<comment type="caution">
    <text evidence="2">The sequence shown here is derived from an EMBL/GenBank/DDBJ whole genome shotgun (WGS) entry which is preliminary data.</text>
</comment>
<dbReference type="EMBL" id="AGNL01046834">
    <property type="protein sequence ID" value="EJK47571.1"/>
    <property type="molecule type" value="Genomic_DNA"/>
</dbReference>
<proteinExistence type="predicted"/>
<feature type="compositionally biased region" description="Acidic residues" evidence="1">
    <location>
        <begin position="1"/>
        <end position="11"/>
    </location>
</feature>
<dbReference type="AlphaFoldDB" id="K0RES6"/>
<feature type="region of interest" description="Disordered" evidence="1">
    <location>
        <begin position="1"/>
        <end position="27"/>
    </location>
</feature>
<evidence type="ECO:0000256" key="1">
    <source>
        <dbReference type="SAM" id="MobiDB-lite"/>
    </source>
</evidence>
<keyword evidence="3" id="KW-1185">Reference proteome</keyword>
<evidence type="ECO:0000313" key="3">
    <source>
        <dbReference type="Proteomes" id="UP000266841"/>
    </source>
</evidence>
<accession>K0RES6</accession>
<evidence type="ECO:0000313" key="2">
    <source>
        <dbReference type="EMBL" id="EJK47571.1"/>
    </source>
</evidence>
<feature type="compositionally biased region" description="Polar residues" evidence="1">
    <location>
        <begin position="147"/>
        <end position="156"/>
    </location>
</feature>
<organism evidence="2 3">
    <name type="scientific">Thalassiosira oceanica</name>
    <name type="common">Marine diatom</name>
    <dbReference type="NCBI Taxonomy" id="159749"/>
    <lineage>
        <taxon>Eukaryota</taxon>
        <taxon>Sar</taxon>
        <taxon>Stramenopiles</taxon>
        <taxon>Ochrophyta</taxon>
        <taxon>Bacillariophyta</taxon>
        <taxon>Coscinodiscophyceae</taxon>
        <taxon>Thalassiosirophycidae</taxon>
        <taxon>Thalassiosirales</taxon>
        <taxon>Thalassiosiraceae</taxon>
        <taxon>Thalassiosira</taxon>
    </lineage>
</organism>
<sequence>MPESETADDSALEYTPPLSPWSPPANIGHRQMVLGHKILPKFLLPPPYERGEDEDRESGRAELSSETGSGGVEGRRTVRAVGVEQIPQRPRPVFCLALTYFESLKRHAWKRGSGQQCEDDNPDVGPMPRATDGPTSVPACHDPEMHQNVSPSLPEQ</sequence>
<feature type="region of interest" description="Disordered" evidence="1">
    <location>
        <begin position="109"/>
        <end position="156"/>
    </location>
</feature>
<gene>
    <name evidence="2" type="ORF">THAOC_33699</name>
</gene>
<dbReference type="Proteomes" id="UP000266841">
    <property type="component" value="Unassembled WGS sequence"/>
</dbReference>